<organism evidence="1 2">
    <name type="scientific">Thelephora ganbajun</name>
    <name type="common">Ganba fungus</name>
    <dbReference type="NCBI Taxonomy" id="370292"/>
    <lineage>
        <taxon>Eukaryota</taxon>
        <taxon>Fungi</taxon>
        <taxon>Dikarya</taxon>
        <taxon>Basidiomycota</taxon>
        <taxon>Agaricomycotina</taxon>
        <taxon>Agaricomycetes</taxon>
        <taxon>Thelephorales</taxon>
        <taxon>Thelephoraceae</taxon>
        <taxon>Thelephora</taxon>
    </lineage>
</organism>
<reference evidence="1" key="2">
    <citation type="journal article" date="2020" name="Nat. Commun.">
        <title>Large-scale genome sequencing of mycorrhizal fungi provides insights into the early evolution of symbiotic traits.</title>
        <authorList>
            <person name="Miyauchi S."/>
            <person name="Kiss E."/>
            <person name="Kuo A."/>
            <person name="Drula E."/>
            <person name="Kohler A."/>
            <person name="Sanchez-Garcia M."/>
            <person name="Morin E."/>
            <person name="Andreopoulos B."/>
            <person name="Barry K.W."/>
            <person name="Bonito G."/>
            <person name="Buee M."/>
            <person name="Carver A."/>
            <person name="Chen C."/>
            <person name="Cichocki N."/>
            <person name="Clum A."/>
            <person name="Culley D."/>
            <person name="Crous P.W."/>
            <person name="Fauchery L."/>
            <person name="Girlanda M."/>
            <person name="Hayes R.D."/>
            <person name="Keri Z."/>
            <person name="LaButti K."/>
            <person name="Lipzen A."/>
            <person name="Lombard V."/>
            <person name="Magnuson J."/>
            <person name="Maillard F."/>
            <person name="Murat C."/>
            <person name="Nolan M."/>
            <person name="Ohm R.A."/>
            <person name="Pangilinan J."/>
            <person name="Pereira M.F."/>
            <person name="Perotto S."/>
            <person name="Peter M."/>
            <person name="Pfister S."/>
            <person name="Riley R."/>
            <person name="Sitrit Y."/>
            <person name="Stielow J.B."/>
            <person name="Szollosi G."/>
            <person name="Zifcakova L."/>
            <person name="Stursova M."/>
            <person name="Spatafora J.W."/>
            <person name="Tedersoo L."/>
            <person name="Vaario L.M."/>
            <person name="Yamada A."/>
            <person name="Yan M."/>
            <person name="Wang P."/>
            <person name="Xu J."/>
            <person name="Bruns T."/>
            <person name="Baldrian P."/>
            <person name="Vilgalys R."/>
            <person name="Dunand C."/>
            <person name="Henrissat B."/>
            <person name="Grigoriev I.V."/>
            <person name="Hibbett D."/>
            <person name="Nagy L.G."/>
            <person name="Martin F.M."/>
        </authorList>
    </citation>
    <scope>NUCLEOTIDE SEQUENCE</scope>
    <source>
        <strain evidence="1">P2</strain>
    </source>
</reference>
<comment type="caution">
    <text evidence="1">The sequence shown here is derived from an EMBL/GenBank/DDBJ whole genome shotgun (WGS) entry which is preliminary data.</text>
</comment>
<dbReference type="EMBL" id="MU118037">
    <property type="protein sequence ID" value="KAF9647302.1"/>
    <property type="molecule type" value="Genomic_DNA"/>
</dbReference>
<proteinExistence type="predicted"/>
<accession>A0ACB6ZCQ8</accession>
<reference evidence="1" key="1">
    <citation type="submission" date="2019-10" db="EMBL/GenBank/DDBJ databases">
        <authorList>
            <consortium name="DOE Joint Genome Institute"/>
            <person name="Kuo A."/>
            <person name="Miyauchi S."/>
            <person name="Kiss E."/>
            <person name="Drula E."/>
            <person name="Kohler A."/>
            <person name="Sanchez-Garcia M."/>
            <person name="Andreopoulos B."/>
            <person name="Barry K.W."/>
            <person name="Bonito G."/>
            <person name="Buee M."/>
            <person name="Carver A."/>
            <person name="Chen C."/>
            <person name="Cichocki N."/>
            <person name="Clum A."/>
            <person name="Culley D."/>
            <person name="Crous P.W."/>
            <person name="Fauchery L."/>
            <person name="Girlanda M."/>
            <person name="Hayes R."/>
            <person name="Keri Z."/>
            <person name="Labutti K."/>
            <person name="Lipzen A."/>
            <person name="Lombard V."/>
            <person name="Magnuson J."/>
            <person name="Maillard F."/>
            <person name="Morin E."/>
            <person name="Murat C."/>
            <person name="Nolan M."/>
            <person name="Ohm R."/>
            <person name="Pangilinan J."/>
            <person name="Pereira M."/>
            <person name="Perotto S."/>
            <person name="Peter M."/>
            <person name="Riley R."/>
            <person name="Sitrit Y."/>
            <person name="Stielow B."/>
            <person name="Szollosi G."/>
            <person name="Zifcakova L."/>
            <person name="Stursova M."/>
            <person name="Spatafora J.W."/>
            <person name="Tedersoo L."/>
            <person name="Vaario L.-M."/>
            <person name="Yamada A."/>
            <person name="Yan M."/>
            <person name="Wang P."/>
            <person name="Xu J."/>
            <person name="Bruns T."/>
            <person name="Baldrian P."/>
            <person name="Vilgalys R."/>
            <person name="Henrissat B."/>
            <person name="Grigoriev I.V."/>
            <person name="Hibbett D."/>
            <person name="Nagy L.G."/>
            <person name="Martin F.M."/>
        </authorList>
    </citation>
    <scope>NUCLEOTIDE SEQUENCE</scope>
    <source>
        <strain evidence="1">P2</strain>
    </source>
</reference>
<sequence>MAPSPSNSTSTERDYTKIHTALGSNSLVKMAIQTIPKLAGEENYVLWSSSAVAALRYCKINKILTGEWPKPNVTQNDEASQQNADDWESLDAWIMLHLNLLEQACSQVSHLTTSKNIWLELKKLFKPPSTMSITLHLSWLSDLICQKHTQSTRR</sequence>
<evidence type="ECO:0000313" key="2">
    <source>
        <dbReference type="Proteomes" id="UP000886501"/>
    </source>
</evidence>
<protein>
    <submittedName>
        <fullName evidence="1">Uncharacterized protein</fullName>
    </submittedName>
</protein>
<gene>
    <name evidence="1" type="ORF">BDM02DRAFT_3188127</name>
</gene>
<evidence type="ECO:0000313" key="1">
    <source>
        <dbReference type="EMBL" id="KAF9647302.1"/>
    </source>
</evidence>
<name>A0ACB6ZCQ8_THEGA</name>
<dbReference type="Proteomes" id="UP000886501">
    <property type="component" value="Unassembled WGS sequence"/>
</dbReference>
<keyword evidence="2" id="KW-1185">Reference proteome</keyword>